<gene>
    <name evidence="8" type="primary">TMEM80</name>
</gene>
<proteinExistence type="predicted"/>
<reference evidence="8" key="1">
    <citation type="submission" date="2025-08" db="UniProtKB">
        <authorList>
            <consortium name="Ensembl"/>
        </authorList>
    </citation>
    <scope>IDENTIFICATION</scope>
</reference>
<name>A0A8C5MX19_9ANUR</name>
<evidence type="ECO:0000256" key="3">
    <source>
        <dbReference type="ARBA" id="ARBA00022692"/>
    </source>
</evidence>
<keyword evidence="9" id="KW-1185">Reference proteome</keyword>
<evidence type="ECO:0000256" key="6">
    <source>
        <dbReference type="ARBA" id="ARBA00023273"/>
    </source>
</evidence>
<dbReference type="PANTHER" id="PTHR13531">
    <property type="entry name" value="GEO07735P1-RELATED-RELATED"/>
    <property type="match status" value="1"/>
</dbReference>
<feature type="transmembrane region" description="Helical" evidence="7">
    <location>
        <begin position="54"/>
        <end position="74"/>
    </location>
</feature>
<reference evidence="8" key="2">
    <citation type="submission" date="2025-09" db="UniProtKB">
        <authorList>
            <consortium name="Ensembl"/>
        </authorList>
    </citation>
    <scope>IDENTIFICATION</scope>
</reference>
<dbReference type="PANTHER" id="PTHR13531:SF8">
    <property type="entry name" value="TRANSMEMBRANE PROTEIN 80"/>
    <property type="match status" value="1"/>
</dbReference>
<evidence type="ECO:0000256" key="4">
    <source>
        <dbReference type="ARBA" id="ARBA00022989"/>
    </source>
</evidence>
<keyword evidence="3 7" id="KW-0812">Transmembrane</keyword>
<dbReference type="GO" id="GO:0035869">
    <property type="term" value="C:ciliary transition zone"/>
    <property type="evidence" value="ECO:0007669"/>
    <property type="project" value="TreeGrafter"/>
</dbReference>
<evidence type="ECO:0000313" key="8">
    <source>
        <dbReference type="Ensembl" id="ENSLLEP00000020939.1"/>
    </source>
</evidence>
<evidence type="ECO:0000313" key="9">
    <source>
        <dbReference type="Proteomes" id="UP000694569"/>
    </source>
</evidence>
<feature type="transmembrane region" description="Helical" evidence="7">
    <location>
        <begin position="86"/>
        <end position="110"/>
    </location>
</feature>
<dbReference type="Ensembl" id="ENSLLET00000021753.1">
    <property type="protein sequence ID" value="ENSLLEP00000020939.1"/>
    <property type="gene ID" value="ENSLLEG00000013263.1"/>
</dbReference>
<evidence type="ECO:0000256" key="7">
    <source>
        <dbReference type="SAM" id="Phobius"/>
    </source>
</evidence>
<dbReference type="Pfam" id="PF09799">
    <property type="entry name" value="Transmemb_17"/>
    <property type="match status" value="1"/>
</dbReference>
<accession>A0A8C5MX19</accession>
<organism evidence="8 9">
    <name type="scientific">Leptobrachium leishanense</name>
    <name type="common">Leishan spiny toad</name>
    <dbReference type="NCBI Taxonomy" id="445787"/>
    <lineage>
        <taxon>Eukaryota</taxon>
        <taxon>Metazoa</taxon>
        <taxon>Chordata</taxon>
        <taxon>Craniata</taxon>
        <taxon>Vertebrata</taxon>
        <taxon>Euteleostomi</taxon>
        <taxon>Amphibia</taxon>
        <taxon>Batrachia</taxon>
        <taxon>Anura</taxon>
        <taxon>Pelobatoidea</taxon>
        <taxon>Megophryidae</taxon>
        <taxon>Leptobrachium</taxon>
    </lineage>
</organism>
<evidence type="ECO:0000256" key="2">
    <source>
        <dbReference type="ARBA" id="ARBA00004141"/>
    </source>
</evidence>
<dbReference type="AlphaFoldDB" id="A0A8C5MX19"/>
<dbReference type="GeneTree" id="ENSGT00940000153899"/>
<evidence type="ECO:0000256" key="1">
    <source>
        <dbReference type="ARBA" id="ARBA00004138"/>
    </source>
</evidence>
<dbReference type="InterPro" id="IPR019184">
    <property type="entry name" value="Uncharacterised_TM-17"/>
</dbReference>
<dbReference type="GO" id="GO:1905515">
    <property type="term" value="P:non-motile cilium assembly"/>
    <property type="evidence" value="ECO:0007669"/>
    <property type="project" value="TreeGrafter"/>
</dbReference>
<evidence type="ECO:0000256" key="5">
    <source>
        <dbReference type="ARBA" id="ARBA00023136"/>
    </source>
</evidence>
<dbReference type="OrthoDB" id="262535at2759"/>
<dbReference type="GO" id="GO:0016020">
    <property type="term" value="C:membrane"/>
    <property type="evidence" value="ECO:0007669"/>
    <property type="project" value="UniProtKB-SubCell"/>
</dbReference>
<comment type="subcellular location">
    <subcellularLocation>
        <location evidence="1">Cell projection</location>
        <location evidence="1">Cilium</location>
    </subcellularLocation>
    <subcellularLocation>
        <location evidence="2">Membrane</location>
        <topology evidence="2">Multi-pass membrane protein</topology>
    </subcellularLocation>
</comment>
<keyword evidence="5 7" id="KW-0472">Membrane</keyword>
<feature type="transmembrane region" description="Helical" evidence="7">
    <location>
        <begin position="116"/>
        <end position="141"/>
    </location>
</feature>
<sequence>MAFSRRGKSSLVLSSVPLQILLYINVVYYVFYFLASLLMIIYKSQVLSYPDSNLALDLGLLFVMAILESARLYLGTKGNLTEEELPLGFSLILSAGNIILSVYFIVWQTYILRADVILNAILLVLCGLEVILELFTIAAFFR</sequence>
<keyword evidence="4 7" id="KW-1133">Transmembrane helix</keyword>
<keyword evidence="6" id="KW-0966">Cell projection</keyword>
<dbReference type="Proteomes" id="UP000694569">
    <property type="component" value="Unplaced"/>
</dbReference>
<feature type="transmembrane region" description="Helical" evidence="7">
    <location>
        <begin position="20"/>
        <end position="42"/>
    </location>
</feature>
<protein>
    <submittedName>
        <fullName evidence="8">Transmembrane protein 80</fullName>
    </submittedName>
</protein>